<dbReference type="AlphaFoldDB" id="A0A8H6K3V8"/>
<protein>
    <submittedName>
        <fullName evidence="1">Uncharacterized protein</fullName>
    </submittedName>
</protein>
<dbReference type="EMBL" id="WIGM01000462">
    <property type="protein sequence ID" value="KAF6824562.1"/>
    <property type="molecule type" value="Genomic_DNA"/>
</dbReference>
<name>A0A8H6K3V8_9PEZI</name>
<reference evidence="1" key="1">
    <citation type="journal article" date="2020" name="Phytopathology">
        <title>Genome Sequence Resources of Colletotrichum truncatum, C. plurivorum, C. musicola, and C. sojae: Four Species Pathogenic to Soybean (Glycine max).</title>
        <authorList>
            <person name="Rogerio F."/>
            <person name="Boufleur T.R."/>
            <person name="Ciampi-Guillardi M."/>
            <person name="Sukno S.A."/>
            <person name="Thon M.R."/>
            <person name="Massola Junior N.S."/>
            <person name="Baroncelli R."/>
        </authorList>
    </citation>
    <scope>NUCLEOTIDE SEQUENCE</scope>
    <source>
        <strain evidence="1">LFN0074</strain>
    </source>
</reference>
<organism evidence="1 2">
    <name type="scientific">Colletotrichum musicola</name>
    <dbReference type="NCBI Taxonomy" id="2175873"/>
    <lineage>
        <taxon>Eukaryota</taxon>
        <taxon>Fungi</taxon>
        <taxon>Dikarya</taxon>
        <taxon>Ascomycota</taxon>
        <taxon>Pezizomycotina</taxon>
        <taxon>Sordariomycetes</taxon>
        <taxon>Hypocreomycetidae</taxon>
        <taxon>Glomerellales</taxon>
        <taxon>Glomerellaceae</taxon>
        <taxon>Colletotrichum</taxon>
        <taxon>Colletotrichum orchidearum species complex</taxon>
    </lineage>
</organism>
<accession>A0A8H6K3V8</accession>
<evidence type="ECO:0000313" key="2">
    <source>
        <dbReference type="Proteomes" id="UP000639643"/>
    </source>
</evidence>
<comment type="caution">
    <text evidence="1">The sequence shown here is derived from an EMBL/GenBank/DDBJ whole genome shotgun (WGS) entry which is preliminary data.</text>
</comment>
<keyword evidence="2" id="KW-1185">Reference proteome</keyword>
<evidence type="ECO:0000313" key="1">
    <source>
        <dbReference type="EMBL" id="KAF6824562.1"/>
    </source>
</evidence>
<sequence length="66" mass="7523">MNNFDKQRQERIQREARERQLRAIQLAVKSIRGAGSRQSESVCGRCGSEIADGWSQMPFGHAQYAK</sequence>
<dbReference type="Proteomes" id="UP000639643">
    <property type="component" value="Unassembled WGS sequence"/>
</dbReference>
<proteinExistence type="predicted"/>
<gene>
    <name evidence="1" type="ORF">CMUS01_10194</name>
</gene>